<evidence type="ECO:0000313" key="5">
    <source>
        <dbReference type="Proteomes" id="UP000032232"/>
    </source>
</evidence>
<dbReference type="Proteomes" id="UP000032232">
    <property type="component" value="Unassembled WGS sequence"/>
</dbReference>
<reference evidence="4 5" key="1">
    <citation type="submission" date="2015-02" db="EMBL/GenBank/DDBJ databases">
        <title>Genome Sequence of Jannaschia aquimarina DSM28248, a member of the Roseobacter clade.</title>
        <authorList>
            <person name="Voget S."/>
            <person name="Daniel R."/>
        </authorList>
    </citation>
    <scope>NUCLEOTIDE SEQUENCE [LARGE SCALE GENOMIC DNA]</scope>
    <source>
        <strain evidence="4 5">GSW-M26</strain>
    </source>
</reference>
<protein>
    <submittedName>
        <fullName evidence="4">PRC-barrel domain protein</fullName>
    </submittedName>
</protein>
<feature type="domain" description="PRC-barrel" evidence="3">
    <location>
        <begin position="74"/>
        <end position="133"/>
    </location>
</feature>
<evidence type="ECO:0000256" key="2">
    <source>
        <dbReference type="SAM" id="SignalP"/>
    </source>
</evidence>
<dbReference type="RefSeq" id="WP_052500985.1">
    <property type="nucleotide sequence ID" value="NZ_FZPF01000008.1"/>
</dbReference>
<gene>
    <name evidence="4" type="ORF">jaqu_28900</name>
</gene>
<feature type="signal peptide" evidence="2">
    <location>
        <begin position="1"/>
        <end position="21"/>
    </location>
</feature>
<dbReference type="Gene3D" id="2.30.30.240">
    <property type="entry name" value="PRC-barrel domain"/>
    <property type="match status" value="1"/>
</dbReference>
<dbReference type="InterPro" id="IPR011033">
    <property type="entry name" value="PRC_barrel-like_sf"/>
</dbReference>
<dbReference type="STRING" id="935700.jaqu_28900"/>
<dbReference type="AlphaFoldDB" id="A0A0D1EEY7"/>
<dbReference type="SUPFAM" id="SSF50346">
    <property type="entry name" value="PRC-barrel domain"/>
    <property type="match status" value="1"/>
</dbReference>
<feature type="region of interest" description="Disordered" evidence="1">
    <location>
        <begin position="174"/>
        <end position="199"/>
    </location>
</feature>
<feature type="region of interest" description="Disordered" evidence="1">
    <location>
        <begin position="43"/>
        <end position="63"/>
    </location>
</feature>
<dbReference type="PATRIC" id="fig|935700.4.peg.2993"/>
<comment type="caution">
    <text evidence="4">The sequence shown here is derived from an EMBL/GenBank/DDBJ whole genome shotgun (WGS) entry which is preliminary data.</text>
</comment>
<evidence type="ECO:0000313" key="4">
    <source>
        <dbReference type="EMBL" id="KIT15456.1"/>
    </source>
</evidence>
<proteinExistence type="predicted"/>
<name>A0A0D1EEY7_9RHOB</name>
<sequence>MTIRSILFAGAAALVGTGVIAQEAVENPGSDAEAEILAPEGGETAEAPAAPDAGTETEMAGDSEGLYGAFGDRAVADLIGLNVLANSTEGEIRNVGEVESLVRTAGGGDEVMAVVGVGGFLGFGERDVAVPLASFEENELGLVLPGMTRDELEAMQPYDGAGVELTMDMTVDGQPIAPDTEMQPPTGEDGAAEEGVITE</sequence>
<evidence type="ECO:0000259" key="3">
    <source>
        <dbReference type="Pfam" id="PF05239"/>
    </source>
</evidence>
<dbReference type="InterPro" id="IPR027275">
    <property type="entry name" value="PRC-brl_dom"/>
</dbReference>
<dbReference type="EMBL" id="JYFE01000050">
    <property type="protein sequence ID" value="KIT15456.1"/>
    <property type="molecule type" value="Genomic_DNA"/>
</dbReference>
<feature type="chain" id="PRO_5002229827" evidence="2">
    <location>
        <begin position="22"/>
        <end position="199"/>
    </location>
</feature>
<keyword evidence="5" id="KW-1185">Reference proteome</keyword>
<dbReference type="Pfam" id="PF05239">
    <property type="entry name" value="PRC"/>
    <property type="match status" value="1"/>
</dbReference>
<evidence type="ECO:0000256" key="1">
    <source>
        <dbReference type="SAM" id="MobiDB-lite"/>
    </source>
</evidence>
<organism evidence="4 5">
    <name type="scientific">Jannaschia aquimarina</name>
    <dbReference type="NCBI Taxonomy" id="935700"/>
    <lineage>
        <taxon>Bacteria</taxon>
        <taxon>Pseudomonadati</taxon>
        <taxon>Pseudomonadota</taxon>
        <taxon>Alphaproteobacteria</taxon>
        <taxon>Rhodobacterales</taxon>
        <taxon>Roseobacteraceae</taxon>
        <taxon>Jannaschia</taxon>
    </lineage>
</organism>
<keyword evidence="2" id="KW-0732">Signal</keyword>
<accession>A0A0D1EEY7</accession>
<feature type="compositionally biased region" description="Low complexity" evidence="1">
    <location>
        <begin position="43"/>
        <end position="58"/>
    </location>
</feature>